<evidence type="ECO:0000256" key="1">
    <source>
        <dbReference type="SAM" id="MobiDB-lite"/>
    </source>
</evidence>
<dbReference type="AlphaFoldDB" id="A0AAN8DLX9"/>
<comment type="caution">
    <text evidence="2">The sequence shown here is derived from an EMBL/GenBank/DDBJ whole genome shotgun (WGS) entry which is preliminary data.</text>
</comment>
<name>A0AAN8DLX9_CHAGU</name>
<evidence type="ECO:0000313" key="3">
    <source>
        <dbReference type="Proteomes" id="UP001331515"/>
    </source>
</evidence>
<organism evidence="2 3">
    <name type="scientific">Champsocephalus gunnari</name>
    <name type="common">Mackerel icefish</name>
    <dbReference type="NCBI Taxonomy" id="52237"/>
    <lineage>
        <taxon>Eukaryota</taxon>
        <taxon>Metazoa</taxon>
        <taxon>Chordata</taxon>
        <taxon>Craniata</taxon>
        <taxon>Vertebrata</taxon>
        <taxon>Euteleostomi</taxon>
        <taxon>Actinopterygii</taxon>
        <taxon>Neopterygii</taxon>
        <taxon>Teleostei</taxon>
        <taxon>Neoteleostei</taxon>
        <taxon>Acanthomorphata</taxon>
        <taxon>Eupercaria</taxon>
        <taxon>Perciformes</taxon>
        <taxon>Notothenioidei</taxon>
        <taxon>Channichthyidae</taxon>
        <taxon>Champsocephalus</taxon>
    </lineage>
</organism>
<reference evidence="2 3" key="1">
    <citation type="journal article" date="2023" name="Mol. Biol. Evol.">
        <title>Genomics of Secondarily Temperate Adaptation in the Only Non-Antarctic Icefish.</title>
        <authorList>
            <person name="Rivera-Colon A.G."/>
            <person name="Rayamajhi N."/>
            <person name="Minhas B.F."/>
            <person name="Madrigal G."/>
            <person name="Bilyk K.T."/>
            <person name="Yoon V."/>
            <person name="Hune M."/>
            <person name="Gregory S."/>
            <person name="Cheng C.H.C."/>
            <person name="Catchen J.M."/>
        </authorList>
    </citation>
    <scope>NUCLEOTIDE SEQUENCE [LARGE SCALE GENOMIC DNA]</scope>
    <source>
        <tissue evidence="2">White muscle</tissue>
    </source>
</reference>
<gene>
    <name evidence="2" type="ORF">CgunFtcFv8_000351</name>
</gene>
<accession>A0AAN8DLX9</accession>
<keyword evidence="3" id="KW-1185">Reference proteome</keyword>
<protein>
    <submittedName>
        <fullName evidence="2">Uncharacterized protein</fullName>
    </submittedName>
</protein>
<evidence type="ECO:0000313" key="2">
    <source>
        <dbReference type="EMBL" id="KAK5923373.1"/>
    </source>
</evidence>
<feature type="region of interest" description="Disordered" evidence="1">
    <location>
        <begin position="1"/>
        <end position="24"/>
    </location>
</feature>
<dbReference type="Proteomes" id="UP001331515">
    <property type="component" value="Unassembled WGS sequence"/>
</dbReference>
<proteinExistence type="predicted"/>
<sequence>MRDEGKDGEAGMTAIRETRETVKSERIPWKEGCRGEMGQETSGSNERDGWRMRVQGNQMGSEESALCSSCVGAGCCGALSTPRASGRKRERRWTDKLGRIDSATLRHLTAKFAFYLIPFPSNLPSSSILYPYALCCFESLFCETMDCSHRQQLSLGF</sequence>
<dbReference type="EMBL" id="JAURVH010001521">
    <property type="protein sequence ID" value="KAK5923373.1"/>
    <property type="molecule type" value="Genomic_DNA"/>
</dbReference>